<feature type="binding site" evidence="8">
    <location>
        <position position="911"/>
    </location>
    <ligand>
        <name>Zn(2+)</name>
        <dbReference type="ChEBI" id="CHEBI:29105"/>
        <label>1</label>
    </ligand>
</feature>
<feature type="domain" description="PHD-type" evidence="12">
    <location>
        <begin position="906"/>
        <end position="957"/>
    </location>
</feature>
<dbReference type="Gene3D" id="3.30.160.60">
    <property type="entry name" value="Classic Zinc Finger"/>
    <property type="match status" value="2"/>
</dbReference>
<sequence>MLKMKMHSDVESDGESDDSQKLSMVVDDNNEENVKEAAANDDIPLAGDDVAAMALTLDDKVNNVKVQSVVKECVRTSCMSCNYCRHAVKIAVNGKQLGLHLLSEHRYTPVKNETSDDVIRKIKVCLDELNTMYFNTETYDSSDPSIHIPYDKDNNFDCFQCNYVTNSHRDLYAHKRKSHTKSLLLCIMCKSNFYSYSELLCHLCPGTYNAEIQFQNADINFRCCFCRLDTIPSAFRLMVHLRKCHHTCDICLEVCLDQQKLSTHMWKHKLNHLCYRCGIAYASKPDITKHLFWKHGTESVLCKKCLQKKWPHVYHFCIPPTSFICEECNTSFSKAVALKVHKRIHAGDFSYPCSLCEKRFISQKLLSRHEDRHKNIIENKENNLNKTNDTVDCKEEIINHKKDKEKEKKSKQVVDVYDLPPLNLSSESDSSDEEEMQKKNCASNEEKSPVAEGEVPDLEDPSKVPVLDDAPNPSDGLLQSENSGEDVAPRDDINAVDSVPGTSVDPVDTNKSEDVYNESNKALEGIWENFYKTSSQNKSLPYPLCAMKSEVAYGIIMGDHDYCQQYKSEPVINEDIPTSNIDLNLSDNKDSSSDSDSSSCSCGTNCSCSSCSSNSSSSSSSDSDSSSTEGRLKQERRRKRKERRLKPKEETTIEAPKEPVPMETENEPPPEPEDPPIRESELETDETSTDEEFYDRHPQRIANQLLAEKRNRLMLLASVAPVNNGTSSPTQTQAEITTAQKSPPVPATPTVKQKQKASTPQREYQESSHPAAKQYKSSDLKSLPHSDTPGSGSETESMRSSKRRRIPNKFYGYSSGEEEDSKPVAPPAVKWRKQDLPAQSPKRQILPPPPPTPRIQLTTPKQVINRKQINNPPKPRSDSSSNDSDSSDDEDSVPPHSGQQETQKTDVYCYCRCPYDEVSEMIACDDSHCKIEWFHFECVGILVPPRGQWFCPECRKKRGLPT</sequence>
<accession>A0ABD0YX34</accession>
<dbReference type="AlphaFoldDB" id="A0ABD0YX34"/>
<reference evidence="14 15" key="1">
    <citation type="submission" date="2024-07" db="EMBL/GenBank/DDBJ databases">
        <title>Chromosome-level genome assembly of the water stick insect Ranatra chinensis (Heteroptera: Nepidae).</title>
        <authorList>
            <person name="Liu X."/>
        </authorList>
    </citation>
    <scope>NUCLEOTIDE SEQUENCE [LARGE SCALE GENOMIC DNA]</scope>
    <source>
        <strain evidence="14">Cailab_2021Rc</strain>
        <tissue evidence="14">Muscle</tissue>
    </source>
</reference>
<feature type="compositionally biased region" description="Acidic residues" evidence="11">
    <location>
        <begin position="682"/>
        <end position="693"/>
    </location>
</feature>
<comment type="similarity">
    <text evidence="2">Belongs to the ING family.</text>
</comment>
<evidence type="ECO:0000256" key="10">
    <source>
        <dbReference type="SAM" id="Coils"/>
    </source>
</evidence>
<protein>
    <submittedName>
        <fullName evidence="14">Uncharacterized protein</fullName>
    </submittedName>
</protein>
<feature type="site" description="Histone H3K4me3 binding" evidence="7">
    <location>
        <position position="933"/>
    </location>
</feature>
<dbReference type="SUPFAM" id="SSF57903">
    <property type="entry name" value="FYVE/PHD zinc finger"/>
    <property type="match status" value="1"/>
</dbReference>
<dbReference type="PROSITE" id="PS01359">
    <property type="entry name" value="ZF_PHD_1"/>
    <property type="match status" value="1"/>
</dbReference>
<evidence type="ECO:0000256" key="9">
    <source>
        <dbReference type="PROSITE-ProRule" id="PRU00042"/>
    </source>
</evidence>
<feature type="binding site" evidence="8">
    <location>
        <position position="929"/>
    </location>
    <ligand>
        <name>Zn(2+)</name>
        <dbReference type="ChEBI" id="CHEBI:29105"/>
        <label>2</label>
    </ligand>
</feature>
<feature type="compositionally biased region" description="Basic and acidic residues" evidence="11">
    <location>
        <begin position="647"/>
        <end position="657"/>
    </location>
</feature>
<feature type="coiled-coil region" evidence="10">
    <location>
        <begin position="370"/>
        <end position="397"/>
    </location>
</feature>
<feature type="compositionally biased region" description="Polar residues" evidence="11">
    <location>
        <begin position="721"/>
        <end position="741"/>
    </location>
</feature>
<feature type="binding site" evidence="8">
    <location>
        <position position="909"/>
    </location>
    <ligand>
        <name>Zn(2+)</name>
        <dbReference type="ChEBI" id="CHEBI:29105"/>
        <label>1</label>
    </ligand>
</feature>
<dbReference type="GO" id="GO:0005634">
    <property type="term" value="C:nucleus"/>
    <property type="evidence" value="ECO:0007669"/>
    <property type="project" value="UniProtKB-SubCell"/>
</dbReference>
<keyword evidence="10" id="KW-0175">Coiled coil</keyword>
<feature type="binding site" evidence="8">
    <location>
        <position position="924"/>
    </location>
    <ligand>
        <name>Zn(2+)</name>
        <dbReference type="ChEBI" id="CHEBI:29105"/>
        <label>2</label>
    </ligand>
</feature>
<feature type="binding site" evidence="8">
    <location>
        <position position="935"/>
    </location>
    <ligand>
        <name>Zn(2+)</name>
        <dbReference type="ChEBI" id="CHEBI:29105"/>
        <label>1</label>
    </ligand>
</feature>
<comment type="subcellular location">
    <subcellularLocation>
        <location evidence="1">Nucleus</location>
    </subcellularLocation>
</comment>
<feature type="domain" description="C2H2-type" evidence="13">
    <location>
        <begin position="323"/>
        <end position="350"/>
    </location>
</feature>
<evidence type="ECO:0000256" key="6">
    <source>
        <dbReference type="ARBA" id="ARBA00023242"/>
    </source>
</evidence>
<feature type="compositionally biased region" description="Basic and acidic residues" evidence="11">
    <location>
        <begin position="1"/>
        <end position="10"/>
    </location>
</feature>
<dbReference type="InterPro" id="IPR019786">
    <property type="entry name" value="Zinc_finger_PHD-type_CS"/>
</dbReference>
<feature type="region of interest" description="Disordered" evidence="11">
    <location>
        <begin position="404"/>
        <end position="516"/>
    </location>
</feature>
<dbReference type="SMART" id="SM00355">
    <property type="entry name" value="ZnF_C2H2"/>
    <property type="match status" value="7"/>
</dbReference>
<organism evidence="14 15">
    <name type="scientific">Ranatra chinensis</name>
    <dbReference type="NCBI Taxonomy" id="642074"/>
    <lineage>
        <taxon>Eukaryota</taxon>
        <taxon>Metazoa</taxon>
        <taxon>Ecdysozoa</taxon>
        <taxon>Arthropoda</taxon>
        <taxon>Hexapoda</taxon>
        <taxon>Insecta</taxon>
        <taxon>Pterygota</taxon>
        <taxon>Neoptera</taxon>
        <taxon>Paraneoptera</taxon>
        <taxon>Hemiptera</taxon>
        <taxon>Heteroptera</taxon>
        <taxon>Panheteroptera</taxon>
        <taxon>Nepomorpha</taxon>
        <taxon>Nepidae</taxon>
        <taxon>Ranatrinae</taxon>
        <taxon>Ranatra</taxon>
    </lineage>
</organism>
<dbReference type="PROSITE" id="PS50157">
    <property type="entry name" value="ZINC_FINGER_C2H2_2"/>
    <property type="match status" value="3"/>
</dbReference>
<dbReference type="EMBL" id="JBFDAA010000001">
    <property type="protein sequence ID" value="KAL1140520.1"/>
    <property type="molecule type" value="Genomic_DNA"/>
</dbReference>
<keyword evidence="15" id="KW-1185">Reference proteome</keyword>
<dbReference type="InterPro" id="IPR019787">
    <property type="entry name" value="Znf_PHD-finger"/>
</dbReference>
<evidence type="ECO:0000256" key="11">
    <source>
        <dbReference type="SAM" id="MobiDB-lite"/>
    </source>
</evidence>
<evidence type="ECO:0000313" key="14">
    <source>
        <dbReference type="EMBL" id="KAL1140520.1"/>
    </source>
</evidence>
<dbReference type="Gene3D" id="3.30.40.10">
    <property type="entry name" value="Zinc/RING finger domain, C3HC4 (zinc finger)"/>
    <property type="match status" value="1"/>
</dbReference>
<dbReference type="InterPro" id="IPR013083">
    <property type="entry name" value="Znf_RING/FYVE/PHD"/>
</dbReference>
<feature type="compositionally biased region" description="Low complexity" evidence="11">
    <location>
        <begin position="610"/>
        <end position="629"/>
    </location>
</feature>
<dbReference type="InterPro" id="IPR036236">
    <property type="entry name" value="Znf_C2H2_sf"/>
</dbReference>
<evidence type="ECO:0000256" key="2">
    <source>
        <dbReference type="ARBA" id="ARBA00010210"/>
    </source>
</evidence>
<dbReference type="InterPro" id="IPR028651">
    <property type="entry name" value="ING_fam"/>
</dbReference>
<dbReference type="GO" id="GO:0008270">
    <property type="term" value="F:zinc ion binding"/>
    <property type="evidence" value="ECO:0007669"/>
    <property type="project" value="UniProtKB-KW"/>
</dbReference>
<evidence type="ECO:0000256" key="3">
    <source>
        <dbReference type="ARBA" id="ARBA00022723"/>
    </source>
</evidence>
<dbReference type="PANTHER" id="PTHR10333">
    <property type="entry name" value="INHIBITOR OF GROWTH PROTEIN"/>
    <property type="match status" value="1"/>
</dbReference>
<dbReference type="SUPFAM" id="SSF57667">
    <property type="entry name" value="beta-beta-alpha zinc fingers"/>
    <property type="match status" value="1"/>
</dbReference>
<dbReference type="InterPro" id="IPR001965">
    <property type="entry name" value="Znf_PHD"/>
</dbReference>
<keyword evidence="5 8" id="KW-0862">Zinc</keyword>
<proteinExistence type="inferred from homology"/>
<feature type="compositionally biased region" description="Acidic residues" evidence="11">
    <location>
        <begin position="664"/>
        <end position="674"/>
    </location>
</feature>
<evidence type="ECO:0000256" key="7">
    <source>
        <dbReference type="PIRSR" id="PIRSR628651-50"/>
    </source>
</evidence>
<evidence type="ECO:0000259" key="13">
    <source>
        <dbReference type="PROSITE" id="PS50157"/>
    </source>
</evidence>
<feature type="compositionally biased region" description="Polar residues" evidence="11">
    <location>
        <begin position="750"/>
        <end position="762"/>
    </location>
</feature>
<dbReference type="CDD" id="cd15505">
    <property type="entry name" value="PHD_ING"/>
    <property type="match status" value="1"/>
</dbReference>
<feature type="domain" description="C2H2-type" evidence="13">
    <location>
        <begin position="156"/>
        <end position="180"/>
    </location>
</feature>
<evidence type="ECO:0000259" key="12">
    <source>
        <dbReference type="PROSITE" id="PS50016"/>
    </source>
</evidence>
<dbReference type="InterPro" id="IPR013087">
    <property type="entry name" value="Znf_C2H2_type"/>
</dbReference>
<feature type="region of interest" description="Disordered" evidence="11">
    <location>
        <begin position="609"/>
        <end position="700"/>
    </location>
</feature>
<evidence type="ECO:0000313" key="15">
    <source>
        <dbReference type="Proteomes" id="UP001558652"/>
    </source>
</evidence>
<evidence type="ECO:0000256" key="8">
    <source>
        <dbReference type="PIRSR" id="PIRSR628651-51"/>
    </source>
</evidence>
<feature type="compositionally biased region" description="Polar residues" evidence="11">
    <location>
        <begin position="861"/>
        <end position="871"/>
    </location>
</feature>
<dbReference type="Proteomes" id="UP001558652">
    <property type="component" value="Unassembled WGS sequence"/>
</dbReference>
<feature type="site" description="Histone H3K4me3 binding" evidence="7">
    <location>
        <position position="925"/>
    </location>
</feature>
<feature type="site" description="Histone H3K4me3 binding" evidence="7">
    <location>
        <position position="908"/>
    </location>
</feature>
<evidence type="ECO:0000256" key="1">
    <source>
        <dbReference type="ARBA" id="ARBA00004123"/>
    </source>
</evidence>
<feature type="region of interest" description="Disordered" evidence="11">
    <location>
        <begin position="1"/>
        <end position="22"/>
    </location>
</feature>
<dbReference type="InterPro" id="IPR011011">
    <property type="entry name" value="Znf_FYVE_PHD"/>
</dbReference>
<feature type="compositionally biased region" description="Basic residues" evidence="11">
    <location>
        <begin position="634"/>
        <end position="646"/>
    </location>
</feature>
<feature type="binding site" evidence="8">
    <location>
        <position position="951"/>
    </location>
    <ligand>
        <name>Zn(2+)</name>
        <dbReference type="ChEBI" id="CHEBI:29105"/>
        <label>2</label>
    </ligand>
</feature>
<dbReference type="PROSITE" id="PS00028">
    <property type="entry name" value="ZINC_FINGER_C2H2_1"/>
    <property type="match status" value="3"/>
</dbReference>
<gene>
    <name evidence="14" type="ORF">AAG570_000450</name>
</gene>
<feature type="region of interest" description="Disordered" evidence="11">
    <location>
        <begin position="721"/>
        <end position="900"/>
    </location>
</feature>
<evidence type="ECO:0000256" key="4">
    <source>
        <dbReference type="ARBA" id="ARBA00022771"/>
    </source>
</evidence>
<feature type="site" description="Histone H3K4me3 binding" evidence="7">
    <location>
        <position position="921"/>
    </location>
</feature>
<feature type="binding site" evidence="8">
    <location>
        <position position="938"/>
    </location>
    <ligand>
        <name>Zn(2+)</name>
        <dbReference type="ChEBI" id="CHEBI:29105"/>
        <label>1</label>
    </ligand>
</feature>
<keyword evidence="6" id="KW-0539">Nucleus</keyword>
<comment type="caution">
    <text evidence="14">The sequence shown here is derived from an EMBL/GenBank/DDBJ whole genome shotgun (WGS) entry which is preliminary data.</text>
</comment>
<dbReference type="PROSITE" id="PS50016">
    <property type="entry name" value="ZF_PHD_2"/>
    <property type="match status" value="1"/>
</dbReference>
<feature type="binding site" evidence="8">
    <location>
        <position position="954"/>
    </location>
    <ligand>
        <name>Zn(2+)</name>
        <dbReference type="ChEBI" id="CHEBI:29105"/>
        <label>2</label>
    </ligand>
</feature>
<keyword evidence="4 9" id="KW-0863">Zinc-finger</keyword>
<feature type="domain" description="C2H2-type" evidence="13">
    <location>
        <begin position="351"/>
        <end position="373"/>
    </location>
</feature>
<evidence type="ECO:0000256" key="5">
    <source>
        <dbReference type="ARBA" id="ARBA00022833"/>
    </source>
</evidence>
<dbReference type="SMART" id="SM00249">
    <property type="entry name" value="PHD"/>
    <property type="match status" value="1"/>
</dbReference>
<keyword evidence="3 8" id="KW-0479">Metal-binding</keyword>
<name>A0ABD0YX34_9HEMI</name>